<keyword evidence="3" id="KW-0430">Lectin</keyword>
<protein>
    <submittedName>
        <fullName evidence="3">Ricin-type beta-trefoil lectin domain protein</fullName>
    </submittedName>
</protein>
<dbReference type="RefSeq" id="WP_169343097.1">
    <property type="nucleotide sequence ID" value="NZ_JABBJJ010000008.1"/>
</dbReference>
<gene>
    <name evidence="3" type="ORF">HG543_02910</name>
</gene>
<evidence type="ECO:0000256" key="1">
    <source>
        <dbReference type="SAM" id="SignalP"/>
    </source>
</evidence>
<name>A0A848L532_9BACT</name>
<feature type="chain" id="PRO_5032284125" evidence="1">
    <location>
        <begin position="27"/>
        <end position="156"/>
    </location>
</feature>
<dbReference type="PROSITE" id="PS50231">
    <property type="entry name" value="RICIN_B_LECTIN"/>
    <property type="match status" value="1"/>
</dbReference>
<dbReference type="SUPFAM" id="SSF50370">
    <property type="entry name" value="Ricin B-like lectins"/>
    <property type="match status" value="1"/>
</dbReference>
<sequence length="156" mass="16897">MKGFIRNSVAAAACVMALLGAAEVDAKPTGIRMAGVDQCLDIPNGDFSNGVQPILWKCHSGVNQKLDYTGGQFSVMNGALCLDIEGGKTQGTARVLLWQCHNGPNQRWVVRDGQIQSILPTPDNVPMCLDSEKQGNQTKLVARKCNGRATQRWQTK</sequence>
<keyword evidence="1" id="KW-0732">Signal</keyword>
<dbReference type="GO" id="GO:0030246">
    <property type="term" value="F:carbohydrate binding"/>
    <property type="evidence" value="ECO:0007669"/>
    <property type="project" value="UniProtKB-KW"/>
</dbReference>
<keyword evidence="4" id="KW-1185">Reference proteome</keyword>
<evidence type="ECO:0000313" key="3">
    <source>
        <dbReference type="EMBL" id="NMO13814.1"/>
    </source>
</evidence>
<proteinExistence type="predicted"/>
<dbReference type="InterPro" id="IPR035992">
    <property type="entry name" value="Ricin_B-like_lectins"/>
</dbReference>
<evidence type="ECO:0000259" key="2">
    <source>
        <dbReference type="SMART" id="SM00458"/>
    </source>
</evidence>
<organism evidence="3 4">
    <name type="scientific">Pyxidicoccus fallax</name>
    <dbReference type="NCBI Taxonomy" id="394095"/>
    <lineage>
        <taxon>Bacteria</taxon>
        <taxon>Pseudomonadati</taxon>
        <taxon>Myxococcota</taxon>
        <taxon>Myxococcia</taxon>
        <taxon>Myxococcales</taxon>
        <taxon>Cystobacterineae</taxon>
        <taxon>Myxococcaceae</taxon>
        <taxon>Pyxidicoccus</taxon>
    </lineage>
</organism>
<dbReference type="EMBL" id="JABBJJ010000008">
    <property type="protein sequence ID" value="NMO13814.1"/>
    <property type="molecule type" value="Genomic_DNA"/>
</dbReference>
<evidence type="ECO:0000313" key="4">
    <source>
        <dbReference type="Proteomes" id="UP000518300"/>
    </source>
</evidence>
<dbReference type="Gene3D" id="2.80.10.50">
    <property type="match status" value="1"/>
</dbReference>
<dbReference type="SMART" id="SM00458">
    <property type="entry name" value="RICIN"/>
    <property type="match status" value="1"/>
</dbReference>
<reference evidence="3 4" key="1">
    <citation type="submission" date="2020-04" db="EMBL/GenBank/DDBJ databases">
        <title>Draft genome of Pyxidicoccus fallax type strain.</title>
        <authorList>
            <person name="Whitworth D.E."/>
        </authorList>
    </citation>
    <scope>NUCLEOTIDE SEQUENCE [LARGE SCALE GENOMIC DNA]</scope>
    <source>
        <strain evidence="3 4">DSM 14698</strain>
    </source>
</reference>
<feature type="signal peptide" evidence="1">
    <location>
        <begin position="1"/>
        <end position="26"/>
    </location>
</feature>
<dbReference type="Proteomes" id="UP000518300">
    <property type="component" value="Unassembled WGS sequence"/>
</dbReference>
<dbReference type="Pfam" id="PF00652">
    <property type="entry name" value="Ricin_B_lectin"/>
    <property type="match status" value="1"/>
</dbReference>
<comment type="caution">
    <text evidence="3">The sequence shown here is derived from an EMBL/GenBank/DDBJ whole genome shotgun (WGS) entry which is preliminary data.</text>
</comment>
<dbReference type="AlphaFoldDB" id="A0A848L532"/>
<accession>A0A848L532</accession>
<dbReference type="InterPro" id="IPR000772">
    <property type="entry name" value="Ricin_B_lectin"/>
</dbReference>
<feature type="domain" description="Ricin B lectin" evidence="2">
    <location>
        <begin position="29"/>
        <end position="156"/>
    </location>
</feature>